<comment type="subcellular location">
    <subcellularLocation>
        <location evidence="1">Membrane</location>
        <topology evidence="1">Multi-pass membrane protein</topology>
    </subcellularLocation>
</comment>
<dbReference type="AlphaFoldDB" id="A0A1H6ZFC7"/>
<dbReference type="PANTHER" id="PTHR36926:SF1">
    <property type="entry name" value="COLICIN V PRODUCTION PROTEIN"/>
    <property type="match status" value="1"/>
</dbReference>
<dbReference type="InterPro" id="IPR003825">
    <property type="entry name" value="Colicin-V_CvpA"/>
</dbReference>
<dbReference type="STRING" id="529704.SAMN02927913_2126"/>
<evidence type="ECO:0000313" key="7">
    <source>
        <dbReference type="Proteomes" id="UP000199420"/>
    </source>
</evidence>
<keyword evidence="3 5" id="KW-1133">Transmembrane helix</keyword>
<evidence type="ECO:0000313" key="6">
    <source>
        <dbReference type="EMBL" id="SEJ48382.1"/>
    </source>
</evidence>
<feature type="transmembrane region" description="Helical" evidence="5">
    <location>
        <begin position="7"/>
        <end position="25"/>
    </location>
</feature>
<dbReference type="EMBL" id="FNYC01000009">
    <property type="protein sequence ID" value="SEJ48382.1"/>
    <property type="molecule type" value="Genomic_DNA"/>
</dbReference>
<dbReference type="RefSeq" id="WP_091336679.1">
    <property type="nucleotide sequence ID" value="NZ_FNYC01000009.1"/>
</dbReference>
<sequence>MNWIDYTILGVLALSILVGLWRGLVSEVLSLAAWIAAFWVAWTFGPLVAARFEHIISLPQARILVGYGLCFVAVLIVGALLRFIARRLLWSTGLGGLDRLLGMLFGFARGVLLVTLVVFLASFTALTREAGWQHSLLLPQFTGAAGWLGDRVPGSVRRYLHPPAQLPKLPPITLPVLPGGSPAPAQSVLSAVRAATVT</sequence>
<reference evidence="6 7" key="1">
    <citation type="submission" date="2016-10" db="EMBL/GenBank/DDBJ databases">
        <authorList>
            <person name="de Groot N.N."/>
        </authorList>
    </citation>
    <scope>NUCLEOTIDE SEQUENCE [LARGE SCALE GENOMIC DNA]</scope>
    <source>
        <strain evidence="6 7">DSM 26515</strain>
    </source>
</reference>
<feature type="transmembrane region" description="Helical" evidence="5">
    <location>
        <begin position="31"/>
        <end position="52"/>
    </location>
</feature>
<feature type="transmembrane region" description="Helical" evidence="5">
    <location>
        <begin position="104"/>
        <end position="126"/>
    </location>
</feature>
<proteinExistence type="predicted"/>
<evidence type="ECO:0000256" key="1">
    <source>
        <dbReference type="ARBA" id="ARBA00004141"/>
    </source>
</evidence>
<evidence type="ECO:0000256" key="2">
    <source>
        <dbReference type="ARBA" id="ARBA00022692"/>
    </source>
</evidence>
<feature type="transmembrane region" description="Helical" evidence="5">
    <location>
        <begin position="64"/>
        <end position="84"/>
    </location>
</feature>
<dbReference type="InterPro" id="IPR052719">
    <property type="entry name" value="CvpA-like"/>
</dbReference>
<accession>A0A1H6ZFC7</accession>
<dbReference type="Proteomes" id="UP000199420">
    <property type="component" value="Unassembled WGS sequence"/>
</dbReference>
<keyword evidence="4 5" id="KW-0472">Membrane</keyword>
<name>A0A1H6ZFC7_9GAMM</name>
<dbReference type="GO" id="GO:0009403">
    <property type="term" value="P:toxin biosynthetic process"/>
    <property type="evidence" value="ECO:0007669"/>
    <property type="project" value="InterPro"/>
</dbReference>
<dbReference type="GO" id="GO:0016020">
    <property type="term" value="C:membrane"/>
    <property type="evidence" value="ECO:0007669"/>
    <property type="project" value="UniProtKB-SubCell"/>
</dbReference>
<gene>
    <name evidence="6" type="ORF">SAMN04487997_3528</name>
</gene>
<keyword evidence="2 5" id="KW-0812">Transmembrane</keyword>
<dbReference type="PANTHER" id="PTHR36926">
    <property type="entry name" value="COLICIN V PRODUCTION PROTEIN"/>
    <property type="match status" value="1"/>
</dbReference>
<dbReference type="Pfam" id="PF02674">
    <property type="entry name" value="Colicin_V"/>
    <property type="match status" value="1"/>
</dbReference>
<evidence type="ECO:0000256" key="5">
    <source>
        <dbReference type="SAM" id="Phobius"/>
    </source>
</evidence>
<evidence type="ECO:0000256" key="3">
    <source>
        <dbReference type="ARBA" id="ARBA00022989"/>
    </source>
</evidence>
<organism evidence="6 7">
    <name type="scientific">Frateuria terrea</name>
    <dbReference type="NCBI Taxonomy" id="529704"/>
    <lineage>
        <taxon>Bacteria</taxon>
        <taxon>Pseudomonadati</taxon>
        <taxon>Pseudomonadota</taxon>
        <taxon>Gammaproteobacteria</taxon>
        <taxon>Lysobacterales</taxon>
        <taxon>Rhodanobacteraceae</taxon>
        <taxon>Frateuria</taxon>
    </lineage>
</organism>
<keyword evidence="7" id="KW-1185">Reference proteome</keyword>
<dbReference type="OrthoDB" id="9810601at2"/>
<protein>
    <submittedName>
        <fullName evidence="6">Membrane protein required for colicin V production</fullName>
    </submittedName>
</protein>
<evidence type="ECO:0000256" key="4">
    <source>
        <dbReference type="ARBA" id="ARBA00023136"/>
    </source>
</evidence>